<sequence>MILSFILIGPCVTLVYCRLAQMVSVFHGLVVVLLSLAALLTTNVLFYLYLERLQQPGHQPPAAAAGCEARHFKTTTMKECSPWLSCAHIRSQVRQLKLIGQGAMKQVYLAEWRGQKVALSTLMSLEYLDDFIHGLSMLQALQGPLVVQLVGFCLEDNTLVTEFHPFRSLLNLERVLAQERYRQQNTWQVRLLLAVDYVSILHFLHNSPVGRRVMCDSNSLEKTLSQFLLTSDFHLVVNDLEALPEVDPSRGLLAKCGHRELTGDFVAPEQLWPHRNQGVAFSDDLMPEYDERTDIWKIPDVTRFLIGRVPGGDLVHFHLFGIYEQCKNRDPERRPSALDVLKVYKQVYSSIARDGSFRDTL</sequence>
<keyword evidence="12 17" id="KW-0472">Membrane</keyword>
<comment type="caution">
    <text evidence="19">The sequence shown here is derived from an EMBL/GenBank/DDBJ whole genome shotgun (WGS) entry which is preliminary data.</text>
</comment>
<evidence type="ECO:0000256" key="4">
    <source>
        <dbReference type="ARBA" id="ARBA00022679"/>
    </source>
</evidence>
<feature type="domain" description="Protein kinase" evidence="18">
    <location>
        <begin position="93"/>
        <end position="361"/>
    </location>
</feature>
<dbReference type="InterPro" id="IPR011009">
    <property type="entry name" value="Kinase-like_dom_sf"/>
</dbReference>
<evidence type="ECO:0000256" key="11">
    <source>
        <dbReference type="ARBA" id="ARBA00022989"/>
    </source>
</evidence>
<keyword evidence="5 17" id="KW-0812">Transmembrane</keyword>
<dbReference type="GO" id="GO:0006493">
    <property type="term" value="P:protein O-linked glycosylation"/>
    <property type="evidence" value="ECO:0007669"/>
    <property type="project" value="InterPro"/>
</dbReference>
<dbReference type="PROSITE" id="PS50011">
    <property type="entry name" value="PROTEIN_KINASE_DOM"/>
    <property type="match status" value="1"/>
</dbReference>
<evidence type="ECO:0000256" key="9">
    <source>
        <dbReference type="ARBA" id="ARBA00022840"/>
    </source>
</evidence>
<dbReference type="GO" id="GO:0005789">
    <property type="term" value="C:endoplasmic reticulum membrane"/>
    <property type="evidence" value="ECO:0007669"/>
    <property type="project" value="UniProtKB-SubCell"/>
</dbReference>
<comment type="catalytic activity">
    <reaction evidence="14">
        <text>3-O-[beta-D-GalNAc-(1-&gt;3)-beta-D-GlcNAc-(1-&gt;4)-alpha-D-Man]-L-Thr-[protein] + ATP = 3-O-[beta-D-GalNAc-(1-&gt;3)-beta-D-GlcNAc-(1-&gt;4)-(O-6-P-alpha-D-Man)]-Thr-[protein] + ADP + H(+)</text>
        <dbReference type="Rhea" id="RHEA:52616"/>
        <dbReference type="Rhea" id="RHEA-COMP:13308"/>
        <dbReference type="Rhea" id="RHEA-COMP:13309"/>
        <dbReference type="ChEBI" id="CHEBI:15378"/>
        <dbReference type="ChEBI" id="CHEBI:30616"/>
        <dbReference type="ChEBI" id="CHEBI:136709"/>
        <dbReference type="ChEBI" id="CHEBI:136710"/>
        <dbReference type="ChEBI" id="CHEBI:456216"/>
        <dbReference type="EC" id="2.7.1.183"/>
    </reaction>
</comment>
<evidence type="ECO:0000256" key="10">
    <source>
        <dbReference type="ARBA" id="ARBA00022968"/>
    </source>
</evidence>
<dbReference type="Pfam" id="PF07714">
    <property type="entry name" value="PK_Tyr_Ser-Thr"/>
    <property type="match status" value="1"/>
</dbReference>
<name>A0A5C6NMC1_9TELE</name>
<feature type="transmembrane region" description="Helical" evidence="17">
    <location>
        <begin position="27"/>
        <end position="50"/>
    </location>
</feature>
<organism evidence="19 20">
    <name type="scientific">Takifugu flavidus</name>
    <name type="common">sansaifugu</name>
    <dbReference type="NCBI Taxonomy" id="433684"/>
    <lineage>
        <taxon>Eukaryota</taxon>
        <taxon>Metazoa</taxon>
        <taxon>Chordata</taxon>
        <taxon>Craniata</taxon>
        <taxon>Vertebrata</taxon>
        <taxon>Euteleostomi</taxon>
        <taxon>Actinopterygii</taxon>
        <taxon>Neopterygii</taxon>
        <taxon>Teleostei</taxon>
        <taxon>Neoteleostei</taxon>
        <taxon>Acanthomorphata</taxon>
        <taxon>Eupercaria</taxon>
        <taxon>Tetraodontiformes</taxon>
        <taxon>Tetradontoidea</taxon>
        <taxon>Tetraodontidae</taxon>
        <taxon>Takifugu</taxon>
    </lineage>
</organism>
<keyword evidence="4" id="KW-0808">Transferase</keyword>
<dbReference type="EMBL" id="RHFK02000013">
    <property type="protein sequence ID" value="TWW66847.1"/>
    <property type="molecule type" value="Genomic_DNA"/>
</dbReference>
<evidence type="ECO:0000256" key="3">
    <source>
        <dbReference type="ARBA" id="ARBA00015906"/>
    </source>
</evidence>
<evidence type="ECO:0000313" key="20">
    <source>
        <dbReference type="Proteomes" id="UP000324091"/>
    </source>
</evidence>
<dbReference type="GO" id="GO:0019200">
    <property type="term" value="F:carbohydrate kinase activity"/>
    <property type="evidence" value="ECO:0007669"/>
    <property type="project" value="InterPro"/>
</dbReference>
<evidence type="ECO:0000256" key="7">
    <source>
        <dbReference type="ARBA" id="ARBA00022777"/>
    </source>
</evidence>
<dbReference type="GO" id="GO:0005524">
    <property type="term" value="F:ATP binding"/>
    <property type="evidence" value="ECO:0007669"/>
    <property type="project" value="UniProtKB-KW"/>
</dbReference>
<proteinExistence type="predicted"/>
<evidence type="ECO:0000256" key="2">
    <source>
        <dbReference type="ARBA" id="ARBA00011932"/>
    </source>
</evidence>
<dbReference type="Proteomes" id="UP000324091">
    <property type="component" value="Chromosome 20"/>
</dbReference>
<evidence type="ECO:0000256" key="1">
    <source>
        <dbReference type="ARBA" id="ARBA00004648"/>
    </source>
</evidence>
<keyword evidence="7 19" id="KW-0418">Kinase</keyword>
<evidence type="ECO:0000256" key="13">
    <source>
        <dbReference type="ARBA" id="ARBA00025665"/>
    </source>
</evidence>
<comment type="function">
    <text evidence="13">Protein O-mannose kinase that specifically mediates phosphorylation at the 6-position of an O-mannose of the trisaccharide (N-acetylgalactosamine (GalNAc)-beta-1,3-N-acetylglucosamine (GlcNAc)-beta-1,4-mannose) to generate phosphorylated O-mannosyl trisaccharide (N-acetylgalactosamine-beta-1,3-N-acetylglucosamine-beta-1,4-(phosphate-6-)mannose). Phosphorylated O-mannosyl trisaccharide is a carbohydrate structure present in alpha-dystroglycan (DAG1), which is required for binding laminin G-like domain-containing extracellular proteins with high affinity. Only shows kinase activity when the GalNAc-beta-3-GlcNAc-beta-terminus is linked to the 4-position of O-mannose, suggesting that this disaccharide serves as the substrate recognition motif.</text>
</comment>
<dbReference type="AlphaFoldDB" id="A0A5C6NMC1"/>
<dbReference type="SUPFAM" id="SSF56112">
    <property type="entry name" value="Protein kinase-like (PK-like)"/>
    <property type="match status" value="1"/>
</dbReference>
<dbReference type="PANTHER" id="PTHR22618">
    <property type="entry name" value="PROTEIN O-MANNOSE KINASE"/>
    <property type="match status" value="1"/>
</dbReference>
<keyword evidence="8" id="KW-0256">Endoplasmic reticulum</keyword>
<keyword evidence="20" id="KW-1185">Reference proteome</keyword>
<dbReference type="EC" id="2.7.1.183" evidence="2"/>
<dbReference type="FunFam" id="1.10.510.10:FF:000464">
    <property type="entry name" value="Protein O-mannose kinase"/>
    <property type="match status" value="1"/>
</dbReference>
<evidence type="ECO:0000259" key="18">
    <source>
        <dbReference type="PROSITE" id="PS50011"/>
    </source>
</evidence>
<keyword evidence="11 17" id="KW-1133">Transmembrane helix</keyword>
<protein>
    <recommendedName>
        <fullName evidence="3">Protein O-mannose kinase</fullName>
        <ecNumber evidence="2">2.7.1.183</ecNumber>
    </recommendedName>
    <alternativeName>
        <fullName evidence="16">Protein kinase-like protein SgK196</fullName>
    </alternativeName>
    <alternativeName>
        <fullName evidence="15">Sugen kinase 196</fullName>
    </alternativeName>
</protein>
<keyword evidence="6" id="KW-0547">Nucleotide-binding</keyword>
<keyword evidence="9" id="KW-0067">ATP-binding</keyword>
<evidence type="ECO:0000256" key="15">
    <source>
        <dbReference type="ARBA" id="ARBA00030304"/>
    </source>
</evidence>
<dbReference type="InterPro" id="IPR039318">
    <property type="entry name" value="POMK"/>
</dbReference>
<keyword evidence="10" id="KW-0735">Signal-anchor</keyword>
<evidence type="ECO:0000256" key="14">
    <source>
        <dbReference type="ARBA" id="ARBA00029343"/>
    </source>
</evidence>
<dbReference type="InterPro" id="IPR001245">
    <property type="entry name" value="Ser-Thr/Tyr_kinase_cat_dom"/>
</dbReference>
<dbReference type="InterPro" id="IPR000719">
    <property type="entry name" value="Prot_kinase_dom"/>
</dbReference>
<dbReference type="SMART" id="SM00220">
    <property type="entry name" value="S_TKc"/>
    <property type="match status" value="1"/>
</dbReference>
<dbReference type="PANTHER" id="PTHR22618:SF2">
    <property type="entry name" value="PROTEIN O-MANNOSE KINASE"/>
    <property type="match status" value="1"/>
</dbReference>
<evidence type="ECO:0000313" key="19">
    <source>
        <dbReference type="EMBL" id="TWW66847.1"/>
    </source>
</evidence>
<evidence type="ECO:0000256" key="17">
    <source>
        <dbReference type="SAM" id="Phobius"/>
    </source>
</evidence>
<evidence type="ECO:0000256" key="5">
    <source>
        <dbReference type="ARBA" id="ARBA00022692"/>
    </source>
</evidence>
<gene>
    <name evidence="19" type="ORF">D4764_20G0008790</name>
</gene>
<evidence type="ECO:0000256" key="8">
    <source>
        <dbReference type="ARBA" id="ARBA00022824"/>
    </source>
</evidence>
<dbReference type="Gene3D" id="1.10.510.10">
    <property type="entry name" value="Transferase(Phosphotransferase) domain 1"/>
    <property type="match status" value="1"/>
</dbReference>
<evidence type="ECO:0000256" key="6">
    <source>
        <dbReference type="ARBA" id="ARBA00022741"/>
    </source>
</evidence>
<reference evidence="19 20" key="1">
    <citation type="submission" date="2019-04" db="EMBL/GenBank/DDBJ databases">
        <title>Chromosome genome assembly for Takifugu flavidus.</title>
        <authorList>
            <person name="Xiao S."/>
        </authorList>
    </citation>
    <scope>NUCLEOTIDE SEQUENCE [LARGE SCALE GENOMIC DNA]</scope>
    <source>
        <strain evidence="19">HTHZ2018</strain>
        <tissue evidence="19">Muscle</tissue>
    </source>
</reference>
<evidence type="ECO:0000256" key="16">
    <source>
        <dbReference type="ARBA" id="ARBA00030430"/>
    </source>
</evidence>
<comment type="subcellular location">
    <subcellularLocation>
        <location evidence="1">Endoplasmic reticulum membrane</location>
        <topology evidence="1">Single-pass type II membrane protein</topology>
    </subcellularLocation>
</comment>
<dbReference type="GO" id="GO:0004672">
    <property type="term" value="F:protein kinase activity"/>
    <property type="evidence" value="ECO:0007669"/>
    <property type="project" value="InterPro"/>
</dbReference>
<accession>A0A5C6NMC1</accession>
<evidence type="ECO:0000256" key="12">
    <source>
        <dbReference type="ARBA" id="ARBA00023136"/>
    </source>
</evidence>